<dbReference type="Proteomes" id="UP000688137">
    <property type="component" value="Unassembled WGS sequence"/>
</dbReference>
<proteinExistence type="predicted"/>
<dbReference type="EMBL" id="CAJJDM010000038">
    <property type="protein sequence ID" value="CAD8066618.1"/>
    <property type="molecule type" value="Genomic_DNA"/>
</dbReference>
<dbReference type="AlphaFoldDB" id="A0A8S1LET6"/>
<gene>
    <name evidence="2" type="ORF">PPRIM_AZ9-3.1.T0390206</name>
</gene>
<name>A0A8S1LET6_PARPR</name>
<dbReference type="OMA" id="NQCVEFY"/>
<comment type="caution">
    <text evidence="2">The sequence shown here is derived from an EMBL/GenBank/DDBJ whole genome shotgun (WGS) entry which is preliminary data.</text>
</comment>
<sequence length="846" mass="101020">MQQIQNNETEDQDYLKQISQQILSIELNIIPCTIQNQQSFDKIVLFLGFQHNQFDQLYSHFIDKKCLQQNEFFKIVKIKKDKHSSYLINSPYSLNRCSQEDEKIKLFFSKINLEQIFINFKKSEIHVVINYQKLQGNSEEEKLKIIIDYEFLNFGRIILKKEKISLINQYGKNQFSYTYLITLKSQNNLNFIEIEQQKILRNIFKKNEFLYFQILKHPIQFNYGEMSSEIMKVQEQLFEFVNNKIEQFQIQLLNLQQIPKLTDFFELQQSLGNYLKQLNEILSLYKKPKFSLVWKIVYKINHLNMNIGSSINIQLKNLNKQHLEQFLKMKRCTFEDLFIKMQLLESNHLKLIDEFLRKYHQYQYDDVLLVSLQNFAINVDFWNSYFKDFLESKLSQLNMISKNLQPQPQQDIEKGVFFFGKSKVGKSTILNLIQNPQILTIKKEFSEQCYVVKDGQQSQFNIGHGFMSETQMIQGTQIDDVWYFDCPGFDDNISEYTRIAHRINLYNYLKKTKKVIGFLVIDGSIKDAQVIKDTINPLYELIKDKNQLLKEHHKWLSLILVKINKSSRIACINNWDQAFQQLLNGQYSIYKQMYENDNQCVEFYKAKKKYLQDNQKFEEQKNNLKIKINNIINSQLQNYDFELKFDLILDQNLYYIIGDGISMLIIKVQHIILILTNLMNNYILENKSEISQKLQQIQKLQDIFQEDIIESNLEEFLQCLLSWCQDLIQFDNLISFLPQLIIDIHSFVKMLLQAKNNLLAPLQINTEIIRENMKKIIEIIKRIKKLNQIVTIEQIMLTVSTFRAFSIDSKIQEFLITLKSLPLLEKKLLKIMYQNYLEEQERNERI</sequence>
<keyword evidence="1" id="KW-0175">Coiled coil</keyword>
<feature type="coiled-coil region" evidence="1">
    <location>
        <begin position="607"/>
        <end position="634"/>
    </location>
</feature>
<evidence type="ECO:0000256" key="1">
    <source>
        <dbReference type="SAM" id="Coils"/>
    </source>
</evidence>
<evidence type="ECO:0000313" key="3">
    <source>
        <dbReference type="Proteomes" id="UP000688137"/>
    </source>
</evidence>
<accession>A0A8S1LET6</accession>
<evidence type="ECO:0008006" key="4">
    <source>
        <dbReference type="Google" id="ProtNLM"/>
    </source>
</evidence>
<keyword evidence="3" id="KW-1185">Reference proteome</keyword>
<reference evidence="2" key="1">
    <citation type="submission" date="2021-01" db="EMBL/GenBank/DDBJ databases">
        <authorList>
            <consortium name="Genoscope - CEA"/>
            <person name="William W."/>
        </authorList>
    </citation>
    <scope>NUCLEOTIDE SEQUENCE</scope>
</reference>
<organism evidence="2 3">
    <name type="scientific">Paramecium primaurelia</name>
    <dbReference type="NCBI Taxonomy" id="5886"/>
    <lineage>
        <taxon>Eukaryota</taxon>
        <taxon>Sar</taxon>
        <taxon>Alveolata</taxon>
        <taxon>Ciliophora</taxon>
        <taxon>Intramacronucleata</taxon>
        <taxon>Oligohymenophorea</taxon>
        <taxon>Peniculida</taxon>
        <taxon>Parameciidae</taxon>
        <taxon>Paramecium</taxon>
    </lineage>
</organism>
<protein>
    <recommendedName>
        <fullName evidence="4">G domain-containing protein</fullName>
    </recommendedName>
</protein>
<evidence type="ECO:0000313" key="2">
    <source>
        <dbReference type="EMBL" id="CAD8066618.1"/>
    </source>
</evidence>